<dbReference type="GO" id="GO:0003700">
    <property type="term" value="F:DNA-binding transcription factor activity"/>
    <property type="evidence" value="ECO:0007669"/>
    <property type="project" value="TreeGrafter"/>
</dbReference>
<keyword evidence="6" id="KW-1185">Reference proteome</keyword>
<comment type="caution">
    <text evidence="5">The sequence shown here is derived from an EMBL/GenBank/DDBJ whole genome shotgun (WGS) entry which is preliminary data.</text>
</comment>
<dbReference type="PROSITE" id="PS50932">
    <property type="entry name" value="HTH_LACI_2"/>
    <property type="match status" value="1"/>
</dbReference>
<accession>A0A4R6IL49</accession>
<dbReference type="CDD" id="cd06267">
    <property type="entry name" value="PBP1_LacI_sugar_binding-like"/>
    <property type="match status" value="1"/>
</dbReference>
<dbReference type="Gene3D" id="3.40.50.2300">
    <property type="match status" value="2"/>
</dbReference>
<dbReference type="InterPro" id="IPR000843">
    <property type="entry name" value="HTH_LacI"/>
</dbReference>
<evidence type="ECO:0000313" key="6">
    <source>
        <dbReference type="Proteomes" id="UP000295499"/>
    </source>
</evidence>
<dbReference type="SUPFAM" id="SSF47413">
    <property type="entry name" value="lambda repressor-like DNA-binding domains"/>
    <property type="match status" value="1"/>
</dbReference>
<dbReference type="PANTHER" id="PTHR30146">
    <property type="entry name" value="LACI-RELATED TRANSCRIPTIONAL REPRESSOR"/>
    <property type="match status" value="1"/>
</dbReference>
<protein>
    <submittedName>
        <fullName evidence="5">LacI family transcriptional regulator</fullName>
    </submittedName>
</protein>
<keyword evidence="3" id="KW-0804">Transcription</keyword>
<organism evidence="5 6">
    <name type="scientific">Pedobacter duraquae</name>
    <dbReference type="NCBI Taxonomy" id="425511"/>
    <lineage>
        <taxon>Bacteria</taxon>
        <taxon>Pseudomonadati</taxon>
        <taxon>Bacteroidota</taxon>
        <taxon>Sphingobacteriia</taxon>
        <taxon>Sphingobacteriales</taxon>
        <taxon>Sphingobacteriaceae</taxon>
        <taxon>Pedobacter</taxon>
    </lineage>
</organism>
<keyword evidence="1" id="KW-0805">Transcription regulation</keyword>
<dbReference type="PANTHER" id="PTHR30146:SF109">
    <property type="entry name" value="HTH-TYPE TRANSCRIPTIONAL REGULATOR GALS"/>
    <property type="match status" value="1"/>
</dbReference>
<dbReference type="CDD" id="cd01392">
    <property type="entry name" value="HTH_LacI"/>
    <property type="match status" value="1"/>
</dbReference>
<name>A0A4R6IL49_9SPHI</name>
<dbReference type="Pfam" id="PF00356">
    <property type="entry name" value="LacI"/>
    <property type="match status" value="1"/>
</dbReference>
<reference evidence="5 6" key="1">
    <citation type="submission" date="2019-03" db="EMBL/GenBank/DDBJ databases">
        <title>Genomic Encyclopedia of Archaeal and Bacterial Type Strains, Phase II (KMG-II): from individual species to whole genera.</title>
        <authorList>
            <person name="Goeker M."/>
        </authorList>
    </citation>
    <scope>NUCLEOTIDE SEQUENCE [LARGE SCALE GENOMIC DNA]</scope>
    <source>
        <strain evidence="5 6">DSM 19034</strain>
    </source>
</reference>
<sequence>MSTNLKQLAAALNLSTSTVSRALHDSHEISTETKIRVRALAEQMGYQANPYASSLRKQKSKTIALVIPEIDNNFFTHAINGIEEIAQKKAYHVLIYLTHEDLQKELAVAKHLQSGRVDGILMSVTSQTSNVEHLDKLHQQGIPLVFFDRVAETIDTAKITTNDYESGYQATQHLIEAECTKIAYLQVSETLSISQKRLSGFRTALQDNGITPLDDYMITCGHSATENFEMIKKLMSSSNPPDGIFASVEKLAVTTYYVCDALGIKIPEEVKIISFSNLATAPLLAPSLSTITQPAFEIGKKAAEVLFDIIEQKNLEDAKAVTILNSVLTERNSTKKPVISDRL</sequence>
<dbReference type="OrthoDB" id="9803256at2"/>
<evidence type="ECO:0000259" key="4">
    <source>
        <dbReference type="PROSITE" id="PS50932"/>
    </source>
</evidence>
<evidence type="ECO:0000313" key="5">
    <source>
        <dbReference type="EMBL" id="TDO22771.1"/>
    </source>
</evidence>
<keyword evidence="2" id="KW-0238">DNA-binding</keyword>
<dbReference type="Gene3D" id="1.10.260.40">
    <property type="entry name" value="lambda repressor-like DNA-binding domains"/>
    <property type="match status" value="1"/>
</dbReference>
<dbReference type="GO" id="GO:0000976">
    <property type="term" value="F:transcription cis-regulatory region binding"/>
    <property type="evidence" value="ECO:0007669"/>
    <property type="project" value="TreeGrafter"/>
</dbReference>
<dbReference type="InterPro" id="IPR028082">
    <property type="entry name" value="Peripla_BP_I"/>
</dbReference>
<evidence type="ECO:0000256" key="2">
    <source>
        <dbReference type="ARBA" id="ARBA00023125"/>
    </source>
</evidence>
<evidence type="ECO:0000256" key="1">
    <source>
        <dbReference type="ARBA" id="ARBA00023015"/>
    </source>
</evidence>
<dbReference type="Proteomes" id="UP000295499">
    <property type="component" value="Unassembled WGS sequence"/>
</dbReference>
<dbReference type="InterPro" id="IPR001761">
    <property type="entry name" value="Peripla_BP/Lac1_sug-bd_dom"/>
</dbReference>
<evidence type="ECO:0000256" key="3">
    <source>
        <dbReference type="ARBA" id="ARBA00023163"/>
    </source>
</evidence>
<proteinExistence type="predicted"/>
<dbReference type="SUPFAM" id="SSF53822">
    <property type="entry name" value="Periplasmic binding protein-like I"/>
    <property type="match status" value="1"/>
</dbReference>
<dbReference type="InterPro" id="IPR010982">
    <property type="entry name" value="Lambda_DNA-bd_dom_sf"/>
</dbReference>
<dbReference type="AlphaFoldDB" id="A0A4R6IL49"/>
<gene>
    <name evidence="5" type="ORF">CLV32_1756</name>
</gene>
<dbReference type="Pfam" id="PF00532">
    <property type="entry name" value="Peripla_BP_1"/>
    <property type="match status" value="1"/>
</dbReference>
<dbReference type="RefSeq" id="WP_133554411.1">
    <property type="nucleotide sequence ID" value="NZ_SNWM01000002.1"/>
</dbReference>
<dbReference type="SMART" id="SM00354">
    <property type="entry name" value="HTH_LACI"/>
    <property type="match status" value="1"/>
</dbReference>
<dbReference type="EMBL" id="SNWM01000002">
    <property type="protein sequence ID" value="TDO22771.1"/>
    <property type="molecule type" value="Genomic_DNA"/>
</dbReference>
<feature type="domain" description="HTH lacI-type" evidence="4">
    <location>
        <begin position="3"/>
        <end position="57"/>
    </location>
</feature>